<dbReference type="EC" id="1.2.1.95" evidence="1"/>
<reference evidence="1" key="1">
    <citation type="submission" date="2023-06" db="EMBL/GenBank/DDBJ databases">
        <title>Conoideocrella luteorostrata (Hypocreales: Clavicipitaceae), a potential biocontrol fungus for elongate hemlock scale in United States Christmas tree production areas.</title>
        <authorList>
            <person name="Barrett H."/>
            <person name="Lovett B."/>
            <person name="Macias A.M."/>
            <person name="Stajich J.E."/>
            <person name="Kasson M.T."/>
        </authorList>
    </citation>
    <scope>NUCLEOTIDE SEQUENCE</scope>
    <source>
        <strain evidence="1">ARSEF 14590</strain>
    </source>
</reference>
<dbReference type="GO" id="GO:0016491">
    <property type="term" value="F:oxidoreductase activity"/>
    <property type="evidence" value="ECO:0007669"/>
    <property type="project" value="UniProtKB-KW"/>
</dbReference>
<dbReference type="Proteomes" id="UP001251528">
    <property type="component" value="Unassembled WGS sequence"/>
</dbReference>
<dbReference type="AlphaFoldDB" id="A0AAJ0CNY7"/>
<gene>
    <name evidence="1" type="primary">LYS2_1</name>
    <name evidence="1" type="ORF">QQS21_005910</name>
</gene>
<keyword evidence="1" id="KW-0560">Oxidoreductase</keyword>
<keyword evidence="2" id="KW-1185">Reference proteome</keyword>
<proteinExistence type="predicted"/>
<evidence type="ECO:0000313" key="2">
    <source>
        <dbReference type="Proteomes" id="UP001251528"/>
    </source>
</evidence>
<comment type="caution">
    <text evidence="1">The sequence shown here is derived from an EMBL/GenBank/DDBJ whole genome shotgun (WGS) entry which is preliminary data.</text>
</comment>
<name>A0AAJ0CNY7_9HYPO</name>
<organism evidence="1 2">
    <name type="scientific">Conoideocrella luteorostrata</name>
    <dbReference type="NCBI Taxonomy" id="1105319"/>
    <lineage>
        <taxon>Eukaryota</taxon>
        <taxon>Fungi</taxon>
        <taxon>Dikarya</taxon>
        <taxon>Ascomycota</taxon>
        <taxon>Pezizomycotina</taxon>
        <taxon>Sordariomycetes</taxon>
        <taxon>Hypocreomycetidae</taxon>
        <taxon>Hypocreales</taxon>
        <taxon>Clavicipitaceae</taxon>
        <taxon>Conoideocrella</taxon>
    </lineage>
</organism>
<evidence type="ECO:0000313" key="1">
    <source>
        <dbReference type="EMBL" id="KAK2597994.1"/>
    </source>
</evidence>
<dbReference type="EMBL" id="JASWJB010000103">
    <property type="protein sequence ID" value="KAK2597994.1"/>
    <property type="molecule type" value="Genomic_DNA"/>
</dbReference>
<protein>
    <submittedName>
        <fullName evidence="1">Large subunit of alpha-aminoadipate reductase</fullName>
        <ecNumber evidence="1">1.2.1.95</ecNumber>
    </submittedName>
</protein>
<accession>A0AAJ0CNY7</accession>
<sequence>MSEYLPLLEYYGYKVYEVVYDDWKEELENYVSAGGRKKDLEQHALLPLYHVYVNDLQANTNSPELDDHNSVGYGVGRDDVGRYLRYLADIGFEGWPTGKGRASLELPLTREQLNAVGAVGGLGGAK</sequence>
<dbReference type="Gene3D" id="3.40.50.720">
    <property type="entry name" value="NAD(P)-binding Rossmann-like Domain"/>
    <property type="match status" value="1"/>
</dbReference>